<evidence type="ECO:0000313" key="2">
    <source>
        <dbReference type="EMBL" id="JAA72030.1"/>
    </source>
</evidence>
<dbReference type="AlphaFoldDB" id="A0A0K8RLR4"/>
<keyword evidence="1" id="KW-0732">Signal</keyword>
<proteinExistence type="evidence at transcript level"/>
<sequence length="105" mass="11731">MRFVLFAVVLILPAFEGEGSSPADNNCYRLLMQKGDIFCEISGYDTFVSLIYGTCEVVCGNSEVQLPREACPSGRMQNPCSQGELNYLQKWADGLEDKRQKIKAK</sequence>
<reference evidence="2" key="1">
    <citation type="submission" date="2012-12" db="EMBL/GenBank/DDBJ databases">
        <title>Identification and characterization of a phenylalanine ammonia-lyase gene family in Isatis indigotica Fort.</title>
        <authorList>
            <person name="Liu Q."/>
            <person name="Chen J."/>
            <person name="Zhou X."/>
            <person name="Di P."/>
            <person name="Xiao Y."/>
            <person name="Xuan H."/>
            <person name="Zhang L."/>
            <person name="Chen W."/>
        </authorList>
    </citation>
    <scope>NUCLEOTIDE SEQUENCE</scope>
    <source>
        <tissue evidence="2">Salivary gland</tissue>
    </source>
</reference>
<feature type="signal peptide" evidence="1">
    <location>
        <begin position="1"/>
        <end position="19"/>
    </location>
</feature>
<evidence type="ECO:0000256" key="1">
    <source>
        <dbReference type="SAM" id="SignalP"/>
    </source>
</evidence>
<feature type="chain" id="PRO_5005518606" evidence="1">
    <location>
        <begin position="20"/>
        <end position="105"/>
    </location>
</feature>
<organism evidence="2">
    <name type="scientific">Ixodes ricinus</name>
    <name type="common">Common tick</name>
    <name type="synonym">Acarus ricinus</name>
    <dbReference type="NCBI Taxonomy" id="34613"/>
    <lineage>
        <taxon>Eukaryota</taxon>
        <taxon>Metazoa</taxon>
        <taxon>Ecdysozoa</taxon>
        <taxon>Arthropoda</taxon>
        <taxon>Chelicerata</taxon>
        <taxon>Arachnida</taxon>
        <taxon>Acari</taxon>
        <taxon>Parasitiformes</taxon>
        <taxon>Ixodida</taxon>
        <taxon>Ixodoidea</taxon>
        <taxon>Ixodidae</taxon>
        <taxon>Ixodinae</taxon>
        <taxon>Ixodes</taxon>
    </lineage>
</organism>
<protein>
    <submittedName>
        <fullName evidence="2">Putative ixodes 10 kDa peptide protein</fullName>
    </submittedName>
</protein>
<dbReference type="EMBL" id="GADI01001778">
    <property type="protein sequence ID" value="JAA72030.1"/>
    <property type="molecule type" value="mRNA"/>
</dbReference>
<accession>A0A0K8RLR4</accession>
<name>A0A0K8RLR4_IXORI</name>